<gene>
    <name evidence="3" type="ORF">EIP91_004194</name>
</gene>
<feature type="chain" id="PRO_5020824727" evidence="2">
    <location>
        <begin position="26"/>
        <end position="314"/>
    </location>
</feature>
<dbReference type="EMBL" id="RWJN01000240">
    <property type="protein sequence ID" value="TCD64363.1"/>
    <property type="molecule type" value="Genomic_DNA"/>
</dbReference>
<protein>
    <submittedName>
        <fullName evidence="3">Uncharacterized protein</fullName>
    </submittedName>
</protein>
<proteinExistence type="predicted"/>
<sequence length="314" mass="32904">MPALLRLCVLSALSLPFLLSPAVLATPSNAASIPFNPNSAIPPVPIVGNQLQSATKSIPSLNRRSGTVPAPPGGKSVPVPVAGGNVPVLLGRRETNAQRMKRGLGPKKPNYAYPKRALHPRASPAPCTNPTGYVRAVYFDGQGKEVDGYIGFAPNDFGEYPFTPTRTNALRVQLNNCGANGGPFDISSLNGIPNEPFLGLIDGFSNETPTLGPGSFNYAYIGGTSQTPPGSVPLVQSNSFTDATNLPEAVESAVWELGQGNVLTAAWVNPDNSIPPEVLLYVPSAGTFTVTGDLAEFRDTFGPAYPITFSFVPA</sequence>
<dbReference type="Proteomes" id="UP000292702">
    <property type="component" value="Unassembled WGS sequence"/>
</dbReference>
<dbReference type="STRING" id="92696.A0A4R0RCD2"/>
<comment type="caution">
    <text evidence="3">The sequence shown here is derived from an EMBL/GenBank/DDBJ whole genome shotgun (WGS) entry which is preliminary data.</text>
</comment>
<reference evidence="3 4" key="1">
    <citation type="submission" date="2018-11" db="EMBL/GenBank/DDBJ databases">
        <title>Genome assembly of Steccherinum ochraceum LE-BIN_3174, the white-rot fungus of the Steccherinaceae family (The Residual Polyporoid clade, Polyporales, Basidiomycota).</title>
        <authorList>
            <person name="Fedorova T.V."/>
            <person name="Glazunova O.A."/>
            <person name="Landesman E.O."/>
            <person name="Moiseenko K.V."/>
            <person name="Psurtseva N.V."/>
            <person name="Savinova O.S."/>
            <person name="Shakhova N.V."/>
            <person name="Tyazhelova T.V."/>
            <person name="Vasina D.V."/>
        </authorList>
    </citation>
    <scope>NUCLEOTIDE SEQUENCE [LARGE SCALE GENOMIC DNA]</scope>
    <source>
        <strain evidence="3 4">LE-BIN_3174</strain>
    </source>
</reference>
<evidence type="ECO:0000313" key="3">
    <source>
        <dbReference type="EMBL" id="TCD64363.1"/>
    </source>
</evidence>
<feature type="compositionally biased region" description="Polar residues" evidence="1">
    <location>
        <begin position="56"/>
        <end position="65"/>
    </location>
</feature>
<dbReference type="OrthoDB" id="4584900at2759"/>
<dbReference type="AlphaFoldDB" id="A0A4R0RCD2"/>
<feature type="region of interest" description="Disordered" evidence="1">
    <location>
        <begin position="56"/>
        <end position="77"/>
    </location>
</feature>
<name>A0A4R0RCD2_9APHY</name>
<evidence type="ECO:0000313" key="4">
    <source>
        <dbReference type="Proteomes" id="UP000292702"/>
    </source>
</evidence>
<feature type="signal peptide" evidence="2">
    <location>
        <begin position="1"/>
        <end position="25"/>
    </location>
</feature>
<evidence type="ECO:0000256" key="1">
    <source>
        <dbReference type="SAM" id="MobiDB-lite"/>
    </source>
</evidence>
<accession>A0A4R0RCD2</accession>
<keyword evidence="4" id="KW-1185">Reference proteome</keyword>
<keyword evidence="2" id="KW-0732">Signal</keyword>
<evidence type="ECO:0000256" key="2">
    <source>
        <dbReference type="SAM" id="SignalP"/>
    </source>
</evidence>
<organism evidence="3 4">
    <name type="scientific">Steccherinum ochraceum</name>
    <dbReference type="NCBI Taxonomy" id="92696"/>
    <lineage>
        <taxon>Eukaryota</taxon>
        <taxon>Fungi</taxon>
        <taxon>Dikarya</taxon>
        <taxon>Basidiomycota</taxon>
        <taxon>Agaricomycotina</taxon>
        <taxon>Agaricomycetes</taxon>
        <taxon>Polyporales</taxon>
        <taxon>Steccherinaceae</taxon>
        <taxon>Steccherinum</taxon>
    </lineage>
</organism>